<name>A0AAD1XFQ3_EUPCR</name>
<organism evidence="2 3">
    <name type="scientific">Euplotes crassus</name>
    <dbReference type="NCBI Taxonomy" id="5936"/>
    <lineage>
        <taxon>Eukaryota</taxon>
        <taxon>Sar</taxon>
        <taxon>Alveolata</taxon>
        <taxon>Ciliophora</taxon>
        <taxon>Intramacronucleata</taxon>
        <taxon>Spirotrichea</taxon>
        <taxon>Hypotrichia</taxon>
        <taxon>Euplotida</taxon>
        <taxon>Euplotidae</taxon>
        <taxon>Moneuplotes</taxon>
    </lineage>
</organism>
<reference evidence="2" key="1">
    <citation type="submission" date="2023-07" db="EMBL/GenBank/DDBJ databases">
        <authorList>
            <consortium name="AG Swart"/>
            <person name="Singh M."/>
            <person name="Singh A."/>
            <person name="Seah K."/>
            <person name="Emmerich C."/>
        </authorList>
    </citation>
    <scope>NUCLEOTIDE SEQUENCE</scope>
    <source>
        <strain evidence="2">DP1</strain>
    </source>
</reference>
<feature type="compositionally biased region" description="Polar residues" evidence="1">
    <location>
        <begin position="363"/>
        <end position="374"/>
    </location>
</feature>
<proteinExistence type="predicted"/>
<evidence type="ECO:0000313" key="2">
    <source>
        <dbReference type="EMBL" id="CAI2370573.1"/>
    </source>
</evidence>
<sequence length="387" mass="44426">MICTQNGFIQSGFHKNLDKKEDIEDIDIFCVTKESRTEDSHSVNNNELVFTIKCDNSQKKARMETQQKKESKGPGRPIKQPKKSKRGRKKKSELLKERSAKGEQPKPVQISREEKKARYYEEMFRRQEEREKKKNKRKENKLQKQTFTVDDTFNKKSKALTNEDINLDSIHSKSQLSNTVNKKELDNIKIELVHDPLDFCTPGCYEWLENSLHENFDKGSYKNGGEIKEAYHSNLDICKIENKKNISNSNFDETMIDSELTAPKNSASSCSFSSKDISFNNPILSQADLREIFCNQILEATKYLQTSKISKIQKPKSPVSSAASSKKTQITLTSLTAPVQTFKKIFKITNKNRPKPLKNILNTQTEASQPQQRSGGLRSLHQRLRGV</sequence>
<feature type="compositionally biased region" description="Basic residues" evidence="1">
    <location>
        <begin position="79"/>
        <end position="91"/>
    </location>
</feature>
<feature type="region of interest" description="Disordered" evidence="1">
    <location>
        <begin position="363"/>
        <end position="387"/>
    </location>
</feature>
<evidence type="ECO:0000256" key="1">
    <source>
        <dbReference type="SAM" id="MobiDB-lite"/>
    </source>
</evidence>
<feature type="compositionally biased region" description="Basic and acidic residues" evidence="1">
    <location>
        <begin position="92"/>
        <end position="104"/>
    </location>
</feature>
<feature type="compositionally biased region" description="Basic and acidic residues" evidence="1">
    <location>
        <begin position="58"/>
        <end position="73"/>
    </location>
</feature>
<protein>
    <submittedName>
        <fullName evidence="2">Uncharacterized protein</fullName>
    </submittedName>
</protein>
<feature type="region of interest" description="Disordered" evidence="1">
    <location>
        <begin position="58"/>
        <end position="114"/>
    </location>
</feature>
<evidence type="ECO:0000313" key="3">
    <source>
        <dbReference type="Proteomes" id="UP001295684"/>
    </source>
</evidence>
<dbReference type="Proteomes" id="UP001295684">
    <property type="component" value="Unassembled WGS sequence"/>
</dbReference>
<dbReference type="AlphaFoldDB" id="A0AAD1XFQ3"/>
<gene>
    <name evidence="2" type="ORF">ECRASSUSDP1_LOCUS11888</name>
</gene>
<keyword evidence="3" id="KW-1185">Reference proteome</keyword>
<accession>A0AAD1XFQ3</accession>
<dbReference type="EMBL" id="CAMPGE010011762">
    <property type="protein sequence ID" value="CAI2370573.1"/>
    <property type="molecule type" value="Genomic_DNA"/>
</dbReference>
<comment type="caution">
    <text evidence="2">The sequence shown here is derived from an EMBL/GenBank/DDBJ whole genome shotgun (WGS) entry which is preliminary data.</text>
</comment>